<name>A0ABT3YSJ6_9PSED</name>
<dbReference type="RefSeq" id="WP_267798900.1">
    <property type="nucleotide sequence ID" value="NZ_JANIGP010000004.1"/>
</dbReference>
<keyword evidence="2" id="KW-1185">Reference proteome</keyword>
<evidence type="ECO:0000313" key="2">
    <source>
        <dbReference type="Proteomes" id="UP001207830"/>
    </source>
</evidence>
<dbReference type="PANTHER" id="PTHR32305">
    <property type="match status" value="1"/>
</dbReference>
<sequence length="906" mass="101377">MTPSVHWHTPTLRAHDPRTLPVSDVAYLRNAAGDDTERQTTRRQHDTAGRLVKQWDPRLPVPCLTTVYRLDGEALKTDSVDAGWRLTLPGLAAEPLQRWSERGDHWRTTFDEQLRVLALAENDQPDVDVFIYADATADAGHNLRGQLHTLKDRSGTLHTGSFALSGQPLQERRTFHDDQAFTHDRVLSPLGTLLEQTDAGGHRQRSRYGVAGQLKQVHLQLKDQTTWRPVLLAAQYNAAAQIVEQRAGNDVISQWSYDPADGRLRRQSAQKQAQVPLQDFEYVYDAMGNITRIDDHAFTPSHFANQRVDGRRHFSYDSLYRLTSASGYDDGPLTDIPGLPTPTDPINRLNYTQSYRYDAGNNLIELKHVRAGANHTQQLSIAPHSNRGVRWAQGQPVPDFDTLFDRHGNQQAVQPGQALHWNARDELTSVTLIHREDGRHDAEHYRYSQGLRVFKRHQTYTANTEHFHQVRYLPGLEIRTRDNGEELHVISVGNARCLHWAQNKPKGVDDDQLRYSLDDHLGSCVMELDQQAQIISHEGYYPFGATAWMLKYPADGIDYKTVRYSGKEMDVSGLYYYGARYYAPWLQRWLSADPAGAVDGLNLYGFVGNNPLVFIDNDGTSKDTPDNDRQDIEDYTKVLDTLGIEMQAMDVQLNNLFSNASIGKRFAVNTAYHLTKAGASTSAAALVSSIAPGVPLVPTIASTIVSKVVEKLSIYKNFSTPILPDPRKINPESLHTEATVGVLNRPLQFAKKFVMGYDPRSEQGRKQIASVVTSTALGHVGVPAASELMAIAQSGSDVAAAVVGLQDSTIDDLERGLGLIIDLLNQDRIEVNAAFARLEINEFYSEGFLGSLNYTYDMFTKNVGTSQGGMIRRDEIQAQISVRIAQANRNLELIGRYRQYNAQRAA</sequence>
<protein>
    <submittedName>
        <fullName evidence="1">Toxin</fullName>
    </submittedName>
</protein>
<comment type="caution">
    <text evidence="1">The sequence shown here is derived from an EMBL/GenBank/DDBJ whole genome shotgun (WGS) entry which is preliminary data.</text>
</comment>
<proteinExistence type="predicted"/>
<dbReference type="Proteomes" id="UP001207830">
    <property type="component" value="Unassembled WGS sequence"/>
</dbReference>
<dbReference type="PANTHER" id="PTHR32305:SF15">
    <property type="entry name" value="PROTEIN RHSA-RELATED"/>
    <property type="match status" value="1"/>
</dbReference>
<dbReference type="EMBL" id="JANIGP010000004">
    <property type="protein sequence ID" value="MCY0108468.1"/>
    <property type="molecule type" value="Genomic_DNA"/>
</dbReference>
<dbReference type="InterPro" id="IPR022385">
    <property type="entry name" value="Rhs_assc_core"/>
</dbReference>
<evidence type="ECO:0000313" key="1">
    <source>
        <dbReference type="EMBL" id="MCY0108468.1"/>
    </source>
</evidence>
<dbReference type="NCBIfam" id="TIGR03696">
    <property type="entry name" value="Rhs_assc_core"/>
    <property type="match status" value="1"/>
</dbReference>
<gene>
    <name evidence="1" type="ORF">NQF78_09105</name>
</gene>
<accession>A0ABT3YSJ6</accession>
<dbReference type="Gene3D" id="2.180.10.10">
    <property type="entry name" value="RHS repeat-associated core"/>
    <property type="match status" value="1"/>
</dbReference>
<reference evidence="1 2" key="1">
    <citation type="submission" date="2022-07" db="EMBL/GenBank/DDBJ databases">
        <title>Characterization of plant growth promoting rhizobacteria (PGPR) for use as bioinoculants in agriculture.</title>
        <authorList>
            <person name="Hassen A.I."/>
            <person name="Pierneef R."/>
        </authorList>
    </citation>
    <scope>NUCLEOTIDE SEQUENCE [LARGE SCALE GENOMIC DNA]</scope>
    <source>
        <strain evidence="1 2">SARCC-3054</strain>
    </source>
</reference>
<organism evidence="1 2">
    <name type="scientific">Pseudomonas monsensis</name>
    <dbReference type="NCBI Taxonomy" id="2745509"/>
    <lineage>
        <taxon>Bacteria</taxon>
        <taxon>Pseudomonadati</taxon>
        <taxon>Pseudomonadota</taxon>
        <taxon>Gammaproteobacteria</taxon>
        <taxon>Pseudomonadales</taxon>
        <taxon>Pseudomonadaceae</taxon>
        <taxon>Pseudomonas</taxon>
    </lineage>
</organism>
<dbReference type="InterPro" id="IPR050708">
    <property type="entry name" value="T6SS_VgrG/RHS"/>
</dbReference>